<reference evidence="3" key="1">
    <citation type="journal article" date="2013" name="Genome Announc.">
        <title>Draft Genome Sequence of Streptomyces bottropensis ATCC 25435, a Bottromycin-Producing Actinomycete.</title>
        <authorList>
            <person name="Zhang H."/>
            <person name="Zhou W."/>
            <person name="Zhuang Y."/>
            <person name="Liang X."/>
            <person name="Liu T."/>
        </authorList>
    </citation>
    <scope>NUCLEOTIDE SEQUENCE [LARGE SCALE GENOMIC DNA]</scope>
    <source>
        <strain evidence="3">ATCC 25435</strain>
    </source>
</reference>
<protein>
    <submittedName>
        <fullName evidence="2">Uncharacterized protein</fullName>
    </submittedName>
</protein>
<accession>M3FG68</accession>
<dbReference type="AlphaFoldDB" id="M3FG68"/>
<gene>
    <name evidence="2" type="ORF">SBD_6412</name>
</gene>
<evidence type="ECO:0000313" key="2">
    <source>
        <dbReference type="EMBL" id="EMF51890.1"/>
    </source>
</evidence>
<sequence length="66" mass="7043">MPRPAAVRAGQHTATAAVSRPSASRPFGLLRPPLPALPPITQVTTVLGQEFGGATKREQRKDARRT</sequence>
<evidence type="ECO:0000313" key="3">
    <source>
        <dbReference type="Proteomes" id="UP000030760"/>
    </source>
</evidence>
<dbReference type="EMBL" id="KB405095">
    <property type="protein sequence ID" value="EMF51890.1"/>
    <property type="molecule type" value="Genomic_DNA"/>
</dbReference>
<evidence type="ECO:0000256" key="1">
    <source>
        <dbReference type="SAM" id="MobiDB-lite"/>
    </source>
</evidence>
<organism evidence="2 3">
    <name type="scientific">Streptomyces bottropensis ATCC 25435</name>
    <dbReference type="NCBI Taxonomy" id="1054862"/>
    <lineage>
        <taxon>Bacteria</taxon>
        <taxon>Bacillati</taxon>
        <taxon>Actinomycetota</taxon>
        <taxon>Actinomycetes</taxon>
        <taxon>Kitasatosporales</taxon>
        <taxon>Streptomycetaceae</taxon>
        <taxon>Streptomyces</taxon>
    </lineage>
</organism>
<feature type="region of interest" description="Disordered" evidence="1">
    <location>
        <begin position="1"/>
        <end position="30"/>
    </location>
</feature>
<proteinExistence type="predicted"/>
<dbReference type="Proteomes" id="UP000030760">
    <property type="component" value="Unassembled WGS sequence"/>
</dbReference>
<name>M3FG68_9ACTN</name>